<evidence type="ECO:0000313" key="3">
    <source>
        <dbReference type="EMBL" id="KAK6507250.1"/>
    </source>
</evidence>
<evidence type="ECO:0000256" key="1">
    <source>
        <dbReference type="SAM" id="MobiDB-lite"/>
    </source>
</evidence>
<feature type="chain" id="PRO_5043597651" evidence="2">
    <location>
        <begin position="23"/>
        <end position="325"/>
    </location>
</feature>
<feature type="compositionally biased region" description="Basic and acidic residues" evidence="1">
    <location>
        <begin position="302"/>
        <end position="313"/>
    </location>
</feature>
<protein>
    <submittedName>
        <fullName evidence="3">Uncharacterized protein</fullName>
    </submittedName>
</protein>
<feature type="region of interest" description="Disordered" evidence="1">
    <location>
        <begin position="38"/>
        <end position="80"/>
    </location>
</feature>
<dbReference type="AlphaFoldDB" id="A0AAV9WGM2"/>
<feature type="compositionally biased region" description="Polar residues" evidence="1">
    <location>
        <begin position="49"/>
        <end position="66"/>
    </location>
</feature>
<comment type="caution">
    <text evidence="3">The sequence shown here is derived from an EMBL/GenBank/DDBJ whole genome shotgun (WGS) entry which is preliminary data.</text>
</comment>
<feature type="compositionally biased region" description="Low complexity" evidence="1">
    <location>
        <begin position="71"/>
        <end position="80"/>
    </location>
</feature>
<organism evidence="3 4">
    <name type="scientific">Arthrobotrys musiformis</name>
    <dbReference type="NCBI Taxonomy" id="47236"/>
    <lineage>
        <taxon>Eukaryota</taxon>
        <taxon>Fungi</taxon>
        <taxon>Dikarya</taxon>
        <taxon>Ascomycota</taxon>
        <taxon>Pezizomycotina</taxon>
        <taxon>Orbiliomycetes</taxon>
        <taxon>Orbiliales</taxon>
        <taxon>Orbiliaceae</taxon>
        <taxon>Arthrobotrys</taxon>
    </lineage>
</organism>
<evidence type="ECO:0000256" key="2">
    <source>
        <dbReference type="SAM" id="SignalP"/>
    </source>
</evidence>
<reference evidence="3 4" key="1">
    <citation type="submission" date="2023-08" db="EMBL/GenBank/DDBJ databases">
        <authorList>
            <person name="Palmer J.M."/>
        </authorList>
    </citation>
    <scope>NUCLEOTIDE SEQUENCE [LARGE SCALE GENOMIC DNA]</scope>
    <source>
        <strain evidence="3 4">TWF481</strain>
    </source>
</reference>
<feature type="region of interest" description="Disordered" evidence="1">
    <location>
        <begin position="294"/>
        <end position="325"/>
    </location>
</feature>
<keyword evidence="2" id="KW-0732">Signal</keyword>
<accession>A0AAV9WGM2</accession>
<evidence type="ECO:0000313" key="4">
    <source>
        <dbReference type="Proteomes" id="UP001370758"/>
    </source>
</evidence>
<feature type="signal peptide" evidence="2">
    <location>
        <begin position="1"/>
        <end position="22"/>
    </location>
</feature>
<sequence length="325" mass="34985">MFSPLKNLRRIYFVALLYLLLAAPDLLPSTPVLERSNAPLKASKESNRTLRNNTPVEPNSTVTTNPGGPEDTAAASDSSDFSIDSRADIGPSFFYSTQLRIVCRNVNDFIYGRWQQINVPELSLAGCICTTRLSSPAANVPDATPEDYQRAINLIPESVRQTNPNFRYLGIAGMALGFDGPEPHPVIAPEPQPVVEPAPPPPIVQELNNELGLPPPAPAGDDLPYPMYGPDAIAMRWDPEDPDGGHDPWEDEFEQARADSIARFVNNYLGPGGSGFSGDGGFFLDKSFFGDGGGGSGGSGVFKRDARSEEDSTRSTVSEDATVID</sequence>
<gene>
    <name evidence="3" type="ORF">TWF481_005699</name>
</gene>
<name>A0AAV9WGM2_9PEZI</name>
<keyword evidence="4" id="KW-1185">Reference proteome</keyword>
<dbReference type="Proteomes" id="UP001370758">
    <property type="component" value="Unassembled WGS sequence"/>
</dbReference>
<dbReference type="EMBL" id="JAVHJL010000003">
    <property type="protein sequence ID" value="KAK6507250.1"/>
    <property type="molecule type" value="Genomic_DNA"/>
</dbReference>
<proteinExistence type="predicted"/>